<reference evidence="2 3" key="1">
    <citation type="journal article" date="2018" name="BMC Genomics">
        <title>Comparative genome analyses reveal sequence features reflecting distinct modes of host-adaptation between dicot and monocot powdery mildew.</title>
        <authorList>
            <person name="Wu Y."/>
            <person name="Ma X."/>
            <person name="Pan Z."/>
            <person name="Kale S.D."/>
            <person name="Song Y."/>
            <person name="King H."/>
            <person name="Zhang Q."/>
            <person name="Presley C."/>
            <person name="Deng X."/>
            <person name="Wei C.I."/>
            <person name="Xiao S."/>
        </authorList>
    </citation>
    <scope>NUCLEOTIDE SEQUENCE [LARGE SCALE GENOMIC DNA]</scope>
    <source>
        <strain evidence="2">UMSG1</strain>
    </source>
</reference>
<feature type="region of interest" description="Disordered" evidence="1">
    <location>
        <begin position="1"/>
        <end position="59"/>
    </location>
</feature>
<dbReference type="AlphaFoldDB" id="A0A420JBS8"/>
<comment type="caution">
    <text evidence="2">The sequence shown here is derived from an EMBL/GenBank/DDBJ whole genome shotgun (WGS) entry which is preliminary data.</text>
</comment>
<accession>A0A420JBS8</accession>
<gene>
    <name evidence="2" type="ORF">GcM1_132007</name>
</gene>
<name>A0A420JBS8_9PEZI</name>
<evidence type="ECO:0000256" key="1">
    <source>
        <dbReference type="SAM" id="MobiDB-lite"/>
    </source>
</evidence>
<evidence type="ECO:0000313" key="3">
    <source>
        <dbReference type="Proteomes" id="UP000285326"/>
    </source>
</evidence>
<proteinExistence type="predicted"/>
<sequence>MNFRVPEQVIDSSDDEASSQFQESYTMSEETSSATFSNEETPNVPHQMSGTCTTYEQSH</sequence>
<dbReference type="EMBL" id="MCBS01013241">
    <property type="protein sequence ID" value="RKF84249.1"/>
    <property type="molecule type" value="Genomic_DNA"/>
</dbReference>
<evidence type="ECO:0000313" key="2">
    <source>
        <dbReference type="EMBL" id="RKF84249.1"/>
    </source>
</evidence>
<dbReference type="Proteomes" id="UP000285326">
    <property type="component" value="Unassembled WGS sequence"/>
</dbReference>
<feature type="compositionally biased region" description="Polar residues" evidence="1">
    <location>
        <begin position="18"/>
        <end position="59"/>
    </location>
</feature>
<organism evidence="2 3">
    <name type="scientific">Golovinomyces cichoracearum</name>
    <dbReference type="NCBI Taxonomy" id="62708"/>
    <lineage>
        <taxon>Eukaryota</taxon>
        <taxon>Fungi</taxon>
        <taxon>Dikarya</taxon>
        <taxon>Ascomycota</taxon>
        <taxon>Pezizomycotina</taxon>
        <taxon>Leotiomycetes</taxon>
        <taxon>Erysiphales</taxon>
        <taxon>Erysiphaceae</taxon>
        <taxon>Golovinomyces</taxon>
    </lineage>
</organism>
<protein>
    <submittedName>
        <fullName evidence="2">Uncharacterized protein</fullName>
    </submittedName>
</protein>